<dbReference type="NCBIfam" id="NF047646">
    <property type="entry name" value="REP_Tyr_transpos"/>
    <property type="match status" value="1"/>
</dbReference>
<dbReference type="Proteomes" id="UP000177791">
    <property type="component" value="Unassembled WGS sequence"/>
</dbReference>
<accession>A0A1G1SUG9</accession>
<dbReference type="GO" id="GO:0006313">
    <property type="term" value="P:DNA transposition"/>
    <property type="evidence" value="ECO:0007669"/>
    <property type="project" value="InterPro"/>
</dbReference>
<comment type="caution">
    <text evidence="2">The sequence shown here is derived from an EMBL/GenBank/DDBJ whole genome shotgun (WGS) entry which is preliminary data.</text>
</comment>
<dbReference type="RefSeq" id="WP_070735688.1">
    <property type="nucleotide sequence ID" value="NZ_MDZC01000101.1"/>
</dbReference>
<dbReference type="SUPFAM" id="SSF143422">
    <property type="entry name" value="Transposase IS200-like"/>
    <property type="match status" value="1"/>
</dbReference>
<organism evidence="2 3">
    <name type="scientific">Hymenobacter glacialis</name>
    <dbReference type="NCBI Taxonomy" id="1908236"/>
    <lineage>
        <taxon>Bacteria</taxon>
        <taxon>Pseudomonadati</taxon>
        <taxon>Bacteroidota</taxon>
        <taxon>Cytophagia</taxon>
        <taxon>Cytophagales</taxon>
        <taxon>Hymenobacteraceae</taxon>
        <taxon>Hymenobacter</taxon>
    </lineage>
</organism>
<dbReference type="AlphaFoldDB" id="A0A1G1SUG9"/>
<dbReference type="OrthoDB" id="9788881at2"/>
<dbReference type="GO" id="GO:0004803">
    <property type="term" value="F:transposase activity"/>
    <property type="evidence" value="ECO:0007669"/>
    <property type="project" value="InterPro"/>
</dbReference>
<dbReference type="SMART" id="SM01321">
    <property type="entry name" value="Y1_Tnp"/>
    <property type="match status" value="1"/>
</dbReference>
<evidence type="ECO:0000259" key="1">
    <source>
        <dbReference type="SMART" id="SM01321"/>
    </source>
</evidence>
<dbReference type="EMBL" id="MDZC01000101">
    <property type="protein sequence ID" value="OGX82280.1"/>
    <property type="molecule type" value="Genomic_DNA"/>
</dbReference>
<proteinExistence type="predicted"/>
<keyword evidence="3" id="KW-1185">Reference proteome</keyword>
<dbReference type="STRING" id="1908236.BEN48_04820"/>
<dbReference type="Gene3D" id="3.30.70.1290">
    <property type="entry name" value="Transposase IS200-like"/>
    <property type="match status" value="1"/>
</dbReference>
<feature type="domain" description="Transposase IS200-like" evidence="1">
    <location>
        <begin position="7"/>
        <end position="147"/>
    </location>
</feature>
<gene>
    <name evidence="2" type="ORF">BEN48_04820</name>
</gene>
<protein>
    <recommendedName>
        <fullName evidence="1">Transposase IS200-like domain-containing protein</fullName>
    </recommendedName>
</protein>
<dbReference type="GO" id="GO:0043565">
    <property type="term" value="F:sequence-specific DNA binding"/>
    <property type="evidence" value="ECO:0007669"/>
    <property type="project" value="TreeGrafter"/>
</dbReference>
<sequence>MGYPIRDQQALYFLTFTTVGWADIFTRPHYKDIVIESLRYCQAHKGLELFAYCLMTNHLHLIARAAEGHELSHIVRDFKKFTATRLFTEITASPTESRRNWLRWLLTQEGERNPNNTNFQLWQQRSHGVELRDQEMVRQRLAYTHANPVRAGICYRTEDYVYSSASFYAGMEAVLPVSLLF</sequence>
<dbReference type="InterPro" id="IPR052715">
    <property type="entry name" value="RAYT_transposase"/>
</dbReference>
<dbReference type="Pfam" id="PF01797">
    <property type="entry name" value="Y1_Tnp"/>
    <property type="match status" value="1"/>
</dbReference>
<evidence type="ECO:0000313" key="3">
    <source>
        <dbReference type="Proteomes" id="UP000177791"/>
    </source>
</evidence>
<dbReference type="InterPro" id="IPR002686">
    <property type="entry name" value="Transposase_17"/>
</dbReference>
<dbReference type="InterPro" id="IPR036515">
    <property type="entry name" value="Transposase_17_sf"/>
</dbReference>
<evidence type="ECO:0000313" key="2">
    <source>
        <dbReference type="EMBL" id="OGX82280.1"/>
    </source>
</evidence>
<name>A0A1G1SUG9_9BACT</name>
<reference evidence="2 3" key="1">
    <citation type="submission" date="2016-08" db="EMBL/GenBank/DDBJ databases">
        <title>Hymenobacter coccineus sp. nov., Hymenobacter lapidarius sp. nov. and Hymenobacter glacialis sp. nov., isolated from Antarctic soil.</title>
        <authorList>
            <person name="Sedlacek I."/>
            <person name="Kralova S."/>
            <person name="Kyrova K."/>
            <person name="Maslanova I."/>
            <person name="Stankova E."/>
            <person name="Vrbovska V."/>
            <person name="Nemec M."/>
            <person name="Bartak M."/>
            <person name="Svec P."/>
            <person name="Busse H.-J."/>
            <person name="Pantucek R."/>
        </authorList>
    </citation>
    <scope>NUCLEOTIDE SEQUENCE [LARGE SCALE GENOMIC DNA]</scope>
    <source>
        <strain evidence="2 3">CCM 8648</strain>
    </source>
</reference>
<dbReference type="PANTHER" id="PTHR36966">
    <property type="entry name" value="REP-ASSOCIATED TYROSINE TRANSPOSASE"/>
    <property type="match status" value="1"/>
</dbReference>
<dbReference type="PANTHER" id="PTHR36966:SF1">
    <property type="entry name" value="REP-ASSOCIATED TYROSINE TRANSPOSASE"/>
    <property type="match status" value="1"/>
</dbReference>